<evidence type="ECO:0000313" key="7">
    <source>
        <dbReference type="EMBL" id="AAS51055.1"/>
    </source>
</evidence>
<dbReference type="PANTHER" id="PTHR10983">
    <property type="entry name" value="1-ACYLGLYCEROL-3-PHOSPHATE ACYLTRANSFERASE-RELATED"/>
    <property type="match status" value="1"/>
</dbReference>
<dbReference type="CDD" id="cd07990">
    <property type="entry name" value="LPLAT_LCLAT1-like"/>
    <property type="match status" value="1"/>
</dbReference>
<dbReference type="GeneID" id="4619351"/>
<comment type="similarity">
    <text evidence="1">Belongs to the 1-acyl-sn-glycerol-3-phosphate acyltransferase family.</text>
</comment>
<evidence type="ECO:0000256" key="2">
    <source>
        <dbReference type="ARBA" id="ARBA00022679"/>
    </source>
</evidence>
<feature type="domain" description="Phospholipid/glycerol acyltransferase" evidence="6">
    <location>
        <begin position="107"/>
        <end position="262"/>
    </location>
</feature>
<evidence type="ECO:0000256" key="3">
    <source>
        <dbReference type="ARBA" id="ARBA00023315"/>
    </source>
</evidence>
<feature type="transmembrane region" description="Helical" evidence="5">
    <location>
        <begin position="59"/>
        <end position="76"/>
    </location>
</feature>
<sequence>MITMSAVAQQAHRTVLAALVTFVFIQGCVSLVIFQFSMKCMYRSNRIGLQSQLDRSKKSFILLLVTIMTIVAPSYVRVTTDNASVAKGTFWRDKGQGQLRSRLERNSVVISNHQIYTDWVFLWWLAYTSGLAGRVYIMLKKSLAAIPVLGYGMKNYGFIFMNRRWNLDRVHLGNSLQRLDRDGRGLGPLAGHAPSRVTAEGEEEYESQDGEASKQTWPYTLILFPEGTNMSSNTRERSNVYARKINVQPFENVLLPRSTGLRFALEKLAPSCDCVYDVTIGYSGVKKTTYAEQIYDLQSIFLRGQGPKLVDVHIRTFKLSEIPYKDEKAFEQWLYKVWGEKDKLLERYYQKGSFDLDPDLTHTVSGLCEIDTAEVFLVMIVPMLILAAASFLFTKYAVQYFGKYSMAAAIY</sequence>
<feature type="transmembrane region" description="Helical" evidence="5">
    <location>
        <begin position="375"/>
        <end position="398"/>
    </location>
</feature>
<reference evidence="8" key="2">
    <citation type="journal article" date="2013" name="G3 (Bethesda)">
        <title>Genomes of Ashbya fungi isolated from insects reveal four mating-type loci, numerous translocations, lack of transposons, and distinct gene duplications.</title>
        <authorList>
            <person name="Dietrich F.S."/>
            <person name="Voegeli S."/>
            <person name="Kuo S."/>
            <person name="Philippsen P."/>
        </authorList>
    </citation>
    <scope>GENOME REANNOTATION</scope>
    <source>
        <strain evidence="8">ATCC 10895 / CBS 109.51 / FGSC 9923 / NRRL Y-1056</strain>
    </source>
</reference>
<reference evidence="7 8" key="1">
    <citation type="journal article" date="2004" name="Science">
        <title>The Ashbya gossypii genome as a tool for mapping the ancient Saccharomyces cerevisiae genome.</title>
        <authorList>
            <person name="Dietrich F.S."/>
            <person name="Voegeli S."/>
            <person name="Brachat S."/>
            <person name="Lerch A."/>
            <person name="Gates K."/>
            <person name="Steiner S."/>
            <person name="Mohr C."/>
            <person name="Pohlmann R."/>
            <person name="Luedi P."/>
            <person name="Choi S."/>
            <person name="Wing R.A."/>
            <person name="Flavier A."/>
            <person name="Gaffney T.D."/>
            <person name="Philippsen P."/>
        </authorList>
    </citation>
    <scope>NUCLEOTIDE SEQUENCE [LARGE SCALE GENOMIC DNA]</scope>
    <source>
        <strain evidence="8">ATCC 10895 / CBS 109.51 / FGSC 9923 / NRRL Y-1056</strain>
    </source>
</reference>
<feature type="compositionally biased region" description="Acidic residues" evidence="4">
    <location>
        <begin position="200"/>
        <end position="209"/>
    </location>
</feature>
<dbReference type="InterPro" id="IPR002123">
    <property type="entry name" value="Plipid/glycerol_acylTrfase"/>
</dbReference>
<dbReference type="OrthoDB" id="189226at2759"/>
<dbReference type="SUPFAM" id="SSF69593">
    <property type="entry name" value="Glycerol-3-phosphate (1)-acyltransferase"/>
    <property type="match status" value="1"/>
</dbReference>
<organism evidence="7 8">
    <name type="scientific">Eremothecium gossypii (strain ATCC 10895 / CBS 109.51 / FGSC 9923 / NRRL Y-1056)</name>
    <name type="common">Yeast</name>
    <name type="synonym">Ashbya gossypii</name>
    <dbReference type="NCBI Taxonomy" id="284811"/>
    <lineage>
        <taxon>Eukaryota</taxon>
        <taxon>Fungi</taxon>
        <taxon>Dikarya</taxon>
        <taxon>Ascomycota</taxon>
        <taxon>Saccharomycotina</taxon>
        <taxon>Saccharomycetes</taxon>
        <taxon>Saccharomycetales</taxon>
        <taxon>Saccharomycetaceae</taxon>
        <taxon>Eremothecium</taxon>
    </lineage>
</organism>
<keyword evidence="3" id="KW-0012">Acyltransferase</keyword>
<dbReference type="PANTHER" id="PTHR10983:SF16">
    <property type="entry name" value="LYSOCARDIOLIPIN ACYLTRANSFERASE 1"/>
    <property type="match status" value="1"/>
</dbReference>
<proteinExistence type="inferred from homology"/>
<dbReference type="RefSeq" id="NP_983231.1">
    <property type="nucleotide sequence ID" value="NM_208584.1"/>
</dbReference>
<dbReference type="SMART" id="SM00563">
    <property type="entry name" value="PlsC"/>
    <property type="match status" value="1"/>
</dbReference>
<dbReference type="GO" id="GO:0012505">
    <property type="term" value="C:endomembrane system"/>
    <property type="evidence" value="ECO:0000318"/>
    <property type="project" value="GO_Central"/>
</dbReference>
<dbReference type="eggNOG" id="KOG1505">
    <property type="taxonomic scope" value="Eukaryota"/>
</dbReference>
<dbReference type="GO" id="GO:0016746">
    <property type="term" value="F:acyltransferase activity"/>
    <property type="evidence" value="ECO:0000318"/>
    <property type="project" value="GO_Central"/>
</dbReference>
<dbReference type="GO" id="GO:0005783">
    <property type="term" value="C:endoplasmic reticulum"/>
    <property type="evidence" value="ECO:0000318"/>
    <property type="project" value="GO_Central"/>
</dbReference>
<dbReference type="Proteomes" id="UP000000591">
    <property type="component" value="Chromosome III"/>
</dbReference>
<keyword evidence="5" id="KW-1133">Transmembrane helix</keyword>
<dbReference type="HOGENOM" id="CLU_041844_3_2_1"/>
<dbReference type="Pfam" id="PF01553">
    <property type="entry name" value="Acyltransferase"/>
    <property type="match status" value="1"/>
</dbReference>
<dbReference type="EMBL" id="AE016816">
    <property type="protein sequence ID" value="AAS51055.1"/>
    <property type="molecule type" value="Genomic_DNA"/>
</dbReference>
<dbReference type="InterPro" id="IPR032098">
    <property type="entry name" value="Acyltransf_C"/>
</dbReference>
<evidence type="ECO:0000256" key="1">
    <source>
        <dbReference type="ARBA" id="ARBA00008655"/>
    </source>
</evidence>
<gene>
    <name evidence="7" type="ORF">AGOS_ACL173C</name>
</gene>
<keyword evidence="5" id="KW-0472">Membrane</keyword>
<evidence type="ECO:0000256" key="4">
    <source>
        <dbReference type="SAM" id="MobiDB-lite"/>
    </source>
</evidence>
<dbReference type="KEGG" id="ago:AGOS_ACL173C"/>
<dbReference type="GO" id="GO:0036149">
    <property type="term" value="P:phosphatidylinositol acyl-chain remodeling"/>
    <property type="evidence" value="ECO:0000318"/>
    <property type="project" value="GO_Central"/>
</dbReference>
<name>Q75CU2_EREGS</name>
<dbReference type="FunCoup" id="Q75CU2">
    <property type="interactions" value="282"/>
</dbReference>
<evidence type="ECO:0000259" key="6">
    <source>
        <dbReference type="SMART" id="SM00563"/>
    </source>
</evidence>
<keyword evidence="2" id="KW-0808">Transferase</keyword>
<evidence type="ECO:0000313" key="8">
    <source>
        <dbReference type="Proteomes" id="UP000000591"/>
    </source>
</evidence>
<protein>
    <submittedName>
        <fullName evidence="7">ACL173Cp</fullName>
    </submittedName>
</protein>
<dbReference type="InParanoid" id="Q75CU2"/>
<feature type="transmembrane region" description="Helical" evidence="5">
    <location>
        <begin position="15"/>
        <end position="38"/>
    </location>
</feature>
<dbReference type="STRING" id="284811.Q75CU2"/>
<feature type="region of interest" description="Disordered" evidence="4">
    <location>
        <begin position="183"/>
        <end position="210"/>
    </location>
</feature>
<dbReference type="OMA" id="FYIREFR"/>
<accession>Q75CU2</accession>
<evidence type="ECO:0000256" key="5">
    <source>
        <dbReference type="SAM" id="Phobius"/>
    </source>
</evidence>
<dbReference type="AlphaFoldDB" id="Q75CU2"/>
<keyword evidence="8" id="KW-1185">Reference proteome</keyword>
<keyword evidence="5" id="KW-0812">Transmembrane</keyword>
<dbReference type="Pfam" id="PF16076">
    <property type="entry name" value="Acyltransf_C"/>
    <property type="match status" value="1"/>
</dbReference>